<reference evidence="6" key="2">
    <citation type="journal article" date="2023" name="Plants (Basel)">
        <title>Annotation of the Turnera subulata (Passifloraceae) Draft Genome Reveals the S-Locus Evolved after the Divergence of Turneroideae from Passifloroideae in a Stepwise Manner.</title>
        <authorList>
            <person name="Henning P.M."/>
            <person name="Roalson E.H."/>
            <person name="Mir W."/>
            <person name="McCubbin A.G."/>
            <person name="Shore J.S."/>
        </authorList>
    </citation>
    <scope>NUCLEOTIDE SEQUENCE</scope>
    <source>
        <strain evidence="6">F60SS</strain>
    </source>
</reference>
<evidence type="ECO:0000313" key="6">
    <source>
        <dbReference type="EMBL" id="KAJ4846524.1"/>
    </source>
</evidence>
<feature type="compositionally biased region" description="Low complexity" evidence="5">
    <location>
        <begin position="92"/>
        <end position="107"/>
    </location>
</feature>
<evidence type="ECO:0000256" key="2">
    <source>
        <dbReference type="ARBA" id="ARBA00008332"/>
    </source>
</evidence>
<feature type="compositionally biased region" description="Basic and acidic residues" evidence="5">
    <location>
        <begin position="257"/>
        <end position="281"/>
    </location>
</feature>
<feature type="compositionally biased region" description="Acidic residues" evidence="5">
    <location>
        <begin position="30"/>
        <end position="39"/>
    </location>
</feature>
<feature type="compositionally biased region" description="Basic and acidic residues" evidence="5">
    <location>
        <begin position="40"/>
        <end position="60"/>
    </location>
</feature>
<evidence type="ECO:0000256" key="5">
    <source>
        <dbReference type="SAM" id="MobiDB-lite"/>
    </source>
</evidence>
<evidence type="ECO:0000256" key="1">
    <source>
        <dbReference type="ARBA" id="ARBA00004496"/>
    </source>
</evidence>
<dbReference type="Pfam" id="PF10248">
    <property type="entry name" value="Mlf1IP"/>
    <property type="match status" value="1"/>
</dbReference>
<comment type="subcellular location">
    <subcellularLocation>
        <location evidence="1">Cytoplasm</location>
    </subcellularLocation>
</comment>
<evidence type="ECO:0000313" key="7">
    <source>
        <dbReference type="Proteomes" id="UP001141552"/>
    </source>
</evidence>
<accession>A0A9Q0JM05</accession>
<evidence type="ECO:0000256" key="3">
    <source>
        <dbReference type="ARBA" id="ARBA00022490"/>
    </source>
</evidence>
<gene>
    <name evidence="6" type="ORF">Tsubulata_013524</name>
</gene>
<feature type="compositionally biased region" description="Acidic residues" evidence="5">
    <location>
        <begin position="61"/>
        <end position="70"/>
    </location>
</feature>
<comment type="caution">
    <text evidence="6">The sequence shown here is derived from an EMBL/GenBank/DDBJ whole genome shotgun (WGS) entry which is preliminary data.</text>
</comment>
<evidence type="ECO:0000256" key="4">
    <source>
        <dbReference type="ARBA" id="ARBA00022553"/>
    </source>
</evidence>
<reference evidence="6" key="1">
    <citation type="submission" date="2022-02" db="EMBL/GenBank/DDBJ databases">
        <authorList>
            <person name="Henning P.M."/>
            <person name="McCubbin A.G."/>
            <person name="Shore J.S."/>
        </authorList>
    </citation>
    <scope>NUCLEOTIDE SEQUENCE</scope>
    <source>
        <strain evidence="6">F60SS</strain>
        <tissue evidence="6">Leaves</tissue>
    </source>
</reference>
<dbReference type="Proteomes" id="UP001141552">
    <property type="component" value="Unassembled WGS sequence"/>
</dbReference>
<dbReference type="AlphaFoldDB" id="A0A9Q0JM05"/>
<keyword evidence="7" id="KW-1185">Reference proteome</keyword>
<dbReference type="GO" id="GO:0005737">
    <property type="term" value="C:cytoplasm"/>
    <property type="evidence" value="ECO:0007669"/>
    <property type="project" value="UniProtKB-SubCell"/>
</dbReference>
<feature type="compositionally biased region" description="Basic residues" evidence="5">
    <location>
        <begin position="144"/>
        <end position="158"/>
    </location>
</feature>
<dbReference type="EMBL" id="JAKUCV010001409">
    <property type="protein sequence ID" value="KAJ4846524.1"/>
    <property type="molecule type" value="Genomic_DNA"/>
</dbReference>
<feature type="region of interest" description="Disordered" evidence="5">
    <location>
        <begin position="1"/>
        <end position="168"/>
    </location>
</feature>
<organism evidence="6 7">
    <name type="scientific">Turnera subulata</name>
    <dbReference type="NCBI Taxonomy" id="218843"/>
    <lineage>
        <taxon>Eukaryota</taxon>
        <taxon>Viridiplantae</taxon>
        <taxon>Streptophyta</taxon>
        <taxon>Embryophyta</taxon>
        <taxon>Tracheophyta</taxon>
        <taxon>Spermatophyta</taxon>
        <taxon>Magnoliopsida</taxon>
        <taxon>eudicotyledons</taxon>
        <taxon>Gunneridae</taxon>
        <taxon>Pentapetalae</taxon>
        <taxon>rosids</taxon>
        <taxon>fabids</taxon>
        <taxon>Malpighiales</taxon>
        <taxon>Passifloraceae</taxon>
        <taxon>Turnera</taxon>
    </lineage>
</organism>
<keyword evidence="4" id="KW-0597">Phosphoprotein</keyword>
<dbReference type="OrthoDB" id="8707547at2759"/>
<feature type="compositionally biased region" description="Polar residues" evidence="5">
    <location>
        <begin position="159"/>
        <end position="168"/>
    </location>
</feature>
<protein>
    <submittedName>
        <fullName evidence="6">Uncharacterized protein</fullName>
    </submittedName>
</protein>
<name>A0A9Q0JM05_9ROSI</name>
<feature type="compositionally biased region" description="Polar residues" evidence="5">
    <location>
        <begin position="78"/>
        <end position="91"/>
    </location>
</feature>
<sequence length="281" mass="31192">MGNPFVNMQPPAFIEDQAPEPRKSRGPIIEELDSDEEKEEAEKAKNENPRKHARLSKEPYVEDPDDEEEAQERRSKQLQRGSDYNRFGNSGQQPQSHSFTFQSSTFTYGGANGAYYTSSKTRRTGSDGLTLEESKEADSSTGKASHRVSRGLHNKGHTLTRNLDSDGRVNSMQTLHNINEDELSGFEEAWKGKAKQHLPGWSGSLLGHDNMGPSVSAQNAQAGRGGWALPSTDRPRQHPEMMVQDAAARGGGSSRSHQSERMKSSLHSRDKTGNSRWKARD</sequence>
<proteinExistence type="inferred from homology"/>
<dbReference type="PANTHER" id="PTHR13105">
    <property type="entry name" value="MYELOID LEUKEMIA FACTOR"/>
    <property type="match status" value="1"/>
</dbReference>
<feature type="region of interest" description="Disordered" evidence="5">
    <location>
        <begin position="197"/>
        <end position="281"/>
    </location>
</feature>
<dbReference type="InterPro" id="IPR019376">
    <property type="entry name" value="Myeloid_leukemia_factor"/>
</dbReference>
<comment type="similarity">
    <text evidence="2">Belongs to the MLF family.</text>
</comment>
<keyword evidence="3" id="KW-0963">Cytoplasm</keyword>